<name>A0ABY7SLC5_9RHOB</name>
<keyword evidence="2" id="KW-1185">Reference proteome</keyword>
<organism evidence="1 2">
    <name type="scientific">Paracoccus fistulariae</name>
    <dbReference type="NCBI Taxonomy" id="658446"/>
    <lineage>
        <taxon>Bacteria</taxon>
        <taxon>Pseudomonadati</taxon>
        <taxon>Pseudomonadota</taxon>
        <taxon>Alphaproteobacteria</taxon>
        <taxon>Rhodobacterales</taxon>
        <taxon>Paracoccaceae</taxon>
        <taxon>Paracoccus</taxon>
    </lineage>
</organism>
<sequence length="182" mass="20276">MSKIELKELTFLAFALPALIAATEASSQVDHGTIAGHFVAQQKLEFMGYDVGKADAIIGPKTLEAIRKDAELKGYEASMEKFQEFYIGEVIRGSKPYDNEEVKKRITEAVGEKLLDPYSAVYDNWRILPSGAICVDVNAKNTYGAFTGSTPYYATVIFNTVMIPFHDENLNFWSCYLDPRGP</sequence>
<accession>A0ABY7SLC5</accession>
<protein>
    <recommendedName>
        <fullName evidence="3">Peptidoglycan binding-like domain-containing protein</fullName>
    </recommendedName>
</protein>
<gene>
    <name evidence="1" type="ORF">JHX87_15105</name>
</gene>
<dbReference type="RefSeq" id="WP_271885403.1">
    <property type="nucleotide sequence ID" value="NZ_CP067136.1"/>
</dbReference>
<evidence type="ECO:0008006" key="3">
    <source>
        <dbReference type="Google" id="ProtNLM"/>
    </source>
</evidence>
<proteinExistence type="predicted"/>
<dbReference type="EMBL" id="CP067136">
    <property type="protein sequence ID" value="WCR06786.1"/>
    <property type="molecule type" value="Genomic_DNA"/>
</dbReference>
<evidence type="ECO:0000313" key="2">
    <source>
        <dbReference type="Proteomes" id="UP001219349"/>
    </source>
</evidence>
<evidence type="ECO:0000313" key="1">
    <source>
        <dbReference type="EMBL" id="WCR06786.1"/>
    </source>
</evidence>
<dbReference type="Proteomes" id="UP001219349">
    <property type="component" value="Chromosome"/>
</dbReference>
<reference evidence="1 2" key="1">
    <citation type="submission" date="2021-01" db="EMBL/GenBank/DDBJ databases">
        <title>Biogeographic distribution of Paracoccus.</title>
        <authorList>
            <person name="Hollensteiner J."/>
            <person name="Leineberger J."/>
            <person name="Brinkhoff T."/>
            <person name="Daniel R."/>
        </authorList>
    </citation>
    <scope>NUCLEOTIDE SEQUENCE [LARGE SCALE GENOMIC DNA]</scope>
    <source>
        <strain evidence="1 2">KCTC 22803</strain>
    </source>
</reference>